<dbReference type="PANTHER" id="PTHR43638:SF3">
    <property type="entry name" value="ALDEHYDE REDUCTASE"/>
    <property type="match status" value="1"/>
</dbReference>
<sequence length="370" mass="42625">MATLVVLKPFRICPRWPLKNPKDSLSTVSIYKILKIKTTTIDLLKFFKNLYNKCISKIQIMINKQQLSKIGIGTWGVGGFMEPDPKNDDEKQINAIVYSLNKGINYVGTVYMYAKGKAVDLLSKAVKKSKIAREKIFITFSVYKSDAKTIQEVEERLDSFLKTFDMGYVDSLQFTMGLVDDIGLELVKKFVDRLIEQGKTRYTSLANSNLDYLKKYHLAFGKKLFAHEGCFNFEVRENEILGITDYAQQNGILNVVYQPLRRNRTAARNWSLLVELAKKYGRTQNQILLNWVVSKGFFPLVKSSTKEHIDENLASFSFQIDDDDLKKLNEFKIPNYQSPKIDWFGTGEGVAIHQIPNIFDKEYEKQNKKL</sequence>
<accession>A0A2M7QJC2</accession>
<dbReference type="Proteomes" id="UP000229401">
    <property type="component" value="Unassembled WGS sequence"/>
</dbReference>
<dbReference type="EMBL" id="PFLI01000101">
    <property type="protein sequence ID" value="PIY72056.1"/>
    <property type="molecule type" value="Genomic_DNA"/>
</dbReference>
<gene>
    <name evidence="2" type="ORF">COY87_02970</name>
</gene>
<dbReference type="Pfam" id="PF00248">
    <property type="entry name" value="Aldo_ket_red"/>
    <property type="match status" value="1"/>
</dbReference>
<evidence type="ECO:0000313" key="2">
    <source>
        <dbReference type="EMBL" id="PIY72056.1"/>
    </source>
</evidence>
<reference evidence="3" key="1">
    <citation type="submission" date="2017-09" db="EMBL/GenBank/DDBJ databases">
        <title>Depth-based differentiation of microbial function through sediment-hosted aquifers and enrichment of novel symbionts in the deep terrestrial subsurface.</title>
        <authorList>
            <person name="Probst A.J."/>
            <person name="Ladd B."/>
            <person name="Jarett J.K."/>
            <person name="Geller-Mcgrath D.E."/>
            <person name="Sieber C.M.K."/>
            <person name="Emerson J.B."/>
            <person name="Anantharaman K."/>
            <person name="Thomas B.C."/>
            <person name="Malmstrom R."/>
            <person name="Stieglmeier M."/>
            <person name="Klingl A."/>
            <person name="Woyke T."/>
            <person name="Ryan C.M."/>
            <person name="Banfield J.F."/>
        </authorList>
    </citation>
    <scope>NUCLEOTIDE SEQUENCE [LARGE SCALE GENOMIC DNA]</scope>
</reference>
<organism evidence="2 3">
    <name type="scientific">Candidatus Roizmanbacteria bacterium CG_4_10_14_0_8_um_filter_33_9</name>
    <dbReference type="NCBI Taxonomy" id="1974826"/>
    <lineage>
        <taxon>Bacteria</taxon>
        <taxon>Candidatus Roizmaniibacteriota</taxon>
    </lineage>
</organism>
<dbReference type="InterPro" id="IPR036812">
    <property type="entry name" value="NAD(P)_OxRdtase_dom_sf"/>
</dbReference>
<dbReference type="Gene3D" id="3.20.20.100">
    <property type="entry name" value="NADP-dependent oxidoreductase domain"/>
    <property type="match status" value="1"/>
</dbReference>
<evidence type="ECO:0000313" key="3">
    <source>
        <dbReference type="Proteomes" id="UP000229401"/>
    </source>
</evidence>
<proteinExistence type="predicted"/>
<feature type="domain" description="NADP-dependent oxidoreductase" evidence="1">
    <location>
        <begin position="69"/>
        <end position="331"/>
    </location>
</feature>
<dbReference type="SUPFAM" id="SSF51430">
    <property type="entry name" value="NAD(P)-linked oxidoreductase"/>
    <property type="match status" value="1"/>
</dbReference>
<name>A0A2M7QJC2_9BACT</name>
<dbReference type="InterPro" id="IPR023210">
    <property type="entry name" value="NADP_OxRdtase_dom"/>
</dbReference>
<dbReference type="AlphaFoldDB" id="A0A2M7QJC2"/>
<protein>
    <recommendedName>
        <fullName evidence="1">NADP-dependent oxidoreductase domain-containing protein</fullName>
    </recommendedName>
</protein>
<dbReference type="PANTHER" id="PTHR43638">
    <property type="entry name" value="OXIDOREDUCTASE, ALDO/KETO REDUCTASE FAMILY PROTEIN"/>
    <property type="match status" value="1"/>
</dbReference>
<evidence type="ECO:0000259" key="1">
    <source>
        <dbReference type="Pfam" id="PF00248"/>
    </source>
</evidence>
<comment type="caution">
    <text evidence="2">The sequence shown here is derived from an EMBL/GenBank/DDBJ whole genome shotgun (WGS) entry which is preliminary data.</text>
</comment>